<dbReference type="RefSeq" id="WP_036819509.1">
    <property type="nucleotide sequence ID" value="NZ_JGVO01000222.1"/>
</dbReference>
<evidence type="ECO:0000256" key="2">
    <source>
        <dbReference type="ARBA" id="ARBA00023315"/>
    </source>
</evidence>
<dbReference type="InterPro" id="IPR000182">
    <property type="entry name" value="GNAT_dom"/>
</dbReference>
<dbReference type="PANTHER" id="PTHR43800:SF1">
    <property type="entry name" value="PEPTIDYL-LYSINE N-ACETYLTRANSFERASE YJAB"/>
    <property type="match status" value="1"/>
</dbReference>
<evidence type="ECO:0000256" key="1">
    <source>
        <dbReference type="ARBA" id="ARBA00022679"/>
    </source>
</evidence>
<keyword evidence="1 4" id="KW-0808">Transferase</keyword>
<dbReference type="OrthoDB" id="9813917at2"/>
<dbReference type="Gene3D" id="3.40.630.30">
    <property type="match status" value="1"/>
</dbReference>
<evidence type="ECO:0000313" key="5">
    <source>
        <dbReference type="Proteomes" id="UP000241771"/>
    </source>
</evidence>
<comment type="caution">
    <text evidence="4">The sequence shown here is derived from an EMBL/GenBank/DDBJ whole genome shotgun (WGS) entry which is preliminary data.</text>
</comment>
<organism evidence="4 5">
    <name type="scientific">Photobacterium sanctipauli</name>
    <dbReference type="NCBI Taxonomy" id="1342794"/>
    <lineage>
        <taxon>Bacteria</taxon>
        <taxon>Pseudomonadati</taxon>
        <taxon>Pseudomonadota</taxon>
        <taxon>Gammaproteobacteria</taxon>
        <taxon>Vibrionales</taxon>
        <taxon>Vibrionaceae</taxon>
        <taxon>Photobacterium</taxon>
    </lineage>
</organism>
<keyword evidence="5" id="KW-1185">Reference proteome</keyword>
<dbReference type="CDD" id="cd04301">
    <property type="entry name" value="NAT_SF"/>
    <property type="match status" value="1"/>
</dbReference>
<protein>
    <submittedName>
        <fullName evidence="4">N-acetyltransferase</fullName>
    </submittedName>
</protein>
<evidence type="ECO:0000313" key="4">
    <source>
        <dbReference type="EMBL" id="PSW22239.1"/>
    </source>
</evidence>
<dbReference type="EMBL" id="PYMA01000001">
    <property type="protein sequence ID" value="PSW22239.1"/>
    <property type="molecule type" value="Genomic_DNA"/>
</dbReference>
<dbReference type="Pfam" id="PF13508">
    <property type="entry name" value="Acetyltransf_7"/>
    <property type="match status" value="1"/>
</dbReference>
<dbReference type="InterPro" id="IPR016181">
    <property type="entry name" value="Acyl_CoA_acyltransferase"/>
</dbReference>
<dbReference type="PANTHER" id="PTHR43800">
    <property type="entry name" value="PEPTIDYL-LYSINE N-ACETYLTRANSFERASE YJAB"/>
    <property type="match status" value="1"/>
</dbReference>
<accession>A0A2T3P184</accession>
<proteinExistence type="predicted"/>
<keyword evidence="2" id="KW-0012">Acyltransferase</keyword>
<dbReference type="Proteomes" id="UP000241771">
    <property type="component" value="Unassembled WGS sequence"/>
</dbReference>
<feature type="domain" description="N-acetyltransferase" evidence="3">
    <location>
        <begin position="2"/>
        <end position="137"/>
    </location>
</feature>
<evidence type="ECO:0000259" key="3">
    <source>
        <dbReference type="PROSITE" id="PS51186"/>
    </source>
</evidence>
<dbReference type="SUPFAM" id="SSF55729">
    <property type="entry name" value="Acyl-CoA N-acyltransferases (Nat)"/>
    <property type="match status" value="1"/>
</dbReference>
<sequence>MPALTIISTTAENAPMPLLLEADPSEKQVRTYLASSHIYVAKQGDKDVGVCVIKPLENNSAELMNIAVCPHLQAGGIGRQLLEHVIEQSRQQGLKNLTLGTGTFGYQLTFYQRAGFRVTSIDKDFFLIHYDEPIFENGIQHKDMLRLTLAL</sequence>
<gene>
    <name evidence="4" type="ORF">C9I98_02960</name>
</gene>
<dbReference type="PROSITE" id="PS51186">
    <property type="entry name" value="GNAT"/>
    <property type="match status" value="1"/>
</dbReference>
<name>A0A2T3P184_9GAMM</name>
<dbReference type="GO" id="GO:0016747">
    <property type="term" value="F:acyltransferase activity, transferring groups other than amino-acyl groups"/>
    <property type="evidence" value="ECO:0007669"/>
    <property type="project" value="InterPro"/>
</dbReference>
<reference evidence="4 5" key="1">
    <citation type="submission" date="2018-01" db="EMBL/GenBank/DDBJ databases">
        <title>Whole genome sequencing of Histamine producing bacteria.</title>
        <authorList>
            <person name="Butler K."/>
        </authorList>
    </citation>
    <scope>NUCLEOTIDE SEQUENCE [LARGE SCALE GENOMIC DNA]</scope>
    <source>
        <strain evidence="4 5">DSM 100436</strain>
    </source>
</reference>
<dbReference type="AlphaFoldDB" id="A0A2T3P184"/>